<evidence type="ECO:0000313" key="1">
    <source>
        <dbReference type="EMBL" id="WIY24486.1"/>
    </source>
</evidence>
<reference evidence="1 2" key="1">
    <citation type="submission" date="2023-06" db="EMBL/GenBank/DDBJ databases">
        <title>Parasedimentitalea psychrophila sp. nov., a psychrophilic bacterium isolated from deep-sea sediment.</title>
        <authorList>
            <person name="Li A."/>
        </authorList>
    </citation>
    <scope>NUCLEOTIDE SEQUENCE [LARGE SCALE GENOMIC DNA]</scope>
    <source>
        <strain evidence="1 2">QS115</strain>
    </source>
</reference>
<sequence length="185" mass="20690">MAGGGVPRDVLSLFIDVLGSGAETRIGKDEVRLLSKANLERRIDELKQDSQYDEQDALLKGIYSIREFCLRRKTNVFLIAEKVLQQDDSVKALIFRLMDYRIIHSCADALTHKSQEGSYQAFAIDIGCYAHMRKLTGKLSEIDLTQATAKEKMRSAPILGLKELGESLVSAPENIEDELLKDVDS</sequence>
<evidence type="ECO:0000313" key="2">
    <source>
        <dbReference type="Proteomes" id="UP001238334"/>
    </source>
</evidence>
<protein>
    <submittedName>
        <fullName evidence="1">Uncharacterized protein</fullName>
    </submittedName>
</protein>
<keyword evidence="2" id="KW-1185">Reference proteome</keyword>
<dbReference type="RefSeq" id="WP_270921172.1">
    <property type="nucleotide sequence ID" value="NZ_CP127247.1"/>
</dbReference>
<organism evidence="1 2">
    <name type="scientific">Parasedimentitalea psychrophila</name>
    <dbReference type="NCBI Taxonomy" id="2997337"/>
    <lineage>
        <taxon>Bacteria</taxon>
        <taxon>Pseudomonadati</taxon>
        <taxon>Pseudomonadota</taxon>
        <taxon>Alphaproteobacteria</taxon>
        <taxon>Rhodobacterales</taxon>
        <taxon>Paracoccaceae</taxon>
        <taxon>Parasedimentitalea</taxon>
    </lineage>
</organism>
<dbReference type="KEGG" id="ppso:QPJ95_18310"/>
<dbReference type="AlphaFoldDB" id="A0A9Y2KYQ8"/>
<dbReference type="EMBL" id="CP127247">
    <property type="protein sequence ID" value="WIY24486.1"/>
    <property type="molecule type" value="Genomic_DNA"/>
</dbReference>
<dbReference type="Proteomes" id="UP001238334">
    <property type="component" value="Chromosome"/>
</dbReference>
<accession>A0A9Y2KYQ8</accession>
<gene>
    <name evidence="1" type="ORF">QPJ95_18310</name>
</gene>
<name>A0A9Y2KYQ8_9RHOB</name>
<proteinExistence type="predicted"/>